<dbReference type="Pfam" id="PF00593">
    <property type="entry name" value="TonB_dep_Rec_b-barrel"/>
    <property type="match status" value="1"/>
</dbReference>
<evidence type="ECO:0000313" key="13">
    <source>
        <dbReference type="EMBL" id="OFC68873.1"/>
    </source>
</evidence>
<dbReference type="InterPro" id="IPR036942">
    <property type="entry name" value="Beta-barrel_TonB_sf"/>
</dbReference>
<dbReference type="AlphaFoldDB" id="A0A1E7Z5P1"/>
<feature type="signal peptide" evidence="10">
    <location>
        <begin position="1"/>
        <end position="32"/>
    </location>
</feature>
<comment type="similarity">
    <text evidence="8 9">Belongs to the TonB-dependent receptor family.</text>
</comment>
<reference evidence="13 14" key="1">
    <citation type="submission" date="2016-08" db="EMBL/GenBank/DDBJ databases">
        <authorList>
            <person name="Seilhamer J.J."/>
        </authorList>
    </citation>
    <scope>NUCLEOTIDE SEQUENCE [LARGE SCALE GENOMIC DNA]</scope>
    <source>
        <strain evidence="13 14">KCTC 42603</strain>
    </source>
</reference>
<comment type="caution">
    <text evidence="13">The sequence shown here is derived from an EMBL/GenBank/DDBJ whole genome shotgun (WGS) entry which is preliminary data.</text>
</comment>
<evidence type="ECO:0000256" key="7">
    <source>
        <dbReference type="ARBA" id="ARBA00023237"/>
    </source>
</evidence>
<keyword evidence="3 8" id="KW-1134">Transmembrane beta strand</keyword>
<evidence type="ECO:0000256" key="3">
    <source>
        <dbReference type="ARBA" id="ARBA00022452"/>
    </source>
</evidence>
<organism evidence="13 14">
    <name type="scientific">Alteromonas confluentis</name>
    <dbReference type="NCBI Taxonomy" id="1656094"/>
    <lineage>
        <taxon>Bacteria</taxon>
        <taxon>Pseudomonadati</taxon>
        <taxon>Pseudomonadota</taxon>
        <taxon>Gammaproteobacteria</taxon>
        <taxon>Alteromonadales</taxon>
        <taxon>Alteromonadaceae</taxon>
        <taxon>Alteromonas/Salinimonas group</taxon>
        <taxon>Alteromonas</taxon>
    </lineage>
</organism>
<dbReference type="Gene3D" id="2.170.130.10">
    <property type="entry name" value="TonB-dependent receptor, plug domain"/>
    <property type="match status" value="1"/>
</dbReference>
<gene>
    <name evidence="13" type="ORF">BFC18_19165</name>
</gene>
<dbReference type="PROSITE" id="PS52016">
    <property type="entry name" value="TONB_DEPENDENT_REC_3"/>
    <property type="match status" value="1"/>
</dbReference>
<evidence type="ECO:0000256" key="10">
    <source>
        <dbReference type="SAM" id="SignalP"/>
    </source>
</evidence>
<dbReference type="STRING" id="1656094.BFC18_19165"/>
<keyword evidence="10" id="KW-0732">Signal</keyword>
<proteinExistence type="inferred from homology"/>
<dbReference type="RefSeq" id="WP_070126977.1">
    <property type="nucleotide sequence ID" value="NZ_MDHN01000041.1"/>
</dbReference>
<sequence length="885" mass="95952">MFNNSKLAKSVKLACAFGALSAATFGSSSVFAQEEAADDNVEKIAITGSRIKRTDMETASPVQIISTEQFVEQGRVSVADALQNVTANSFGSFIPSSGSSAQSQATVSLLGAGADRTLVLIDGRRMAGSPSLGGSSVNLSSIPMAAVERIEILKDGASAIYGSDAIAGVINVILKKNYEGVTFDVQVGRPSNEGADTRQFSIATGVSNDKGNITFVYDHQEQGAIFDSDREYTAASWEDLNGDGLISIYDETVGVSYYGATLYGPNGLEASPDCDNLAANVPGFVGVLDQGTQLVGSGIGNGSVCGYAFANVSANMASTNRDSIMSSVNYSLTDNIEFFGRAMLSRNDSFGRYAPPAAPWNGVPANSTNNPYDEPVQGYWRWYQIGNRDGLVTDYQQDYMAGFSGFFGDSVEWEIAYHKAKLDYRQVGRYYLSYAGLAYNQANDIDLGSETGVNNMRSTIYQEDQNEMDHIFGGVQFSLGELPGGEIIHYVGGEYFDQNFASKYDAQSEAGLIGGSAGNTAEGQRDTTAFFYEISAPVTDEILVSAAYRHDDYSDFGTKGTPSVKVEYRPMEDLLIRGSYSKGFRAPSLSELLAATSFSATSATDYVACRDAGIPVTDCRSRQFDNLIESNPNLGPEESTYINVGFVYSGVENLSVSLDYFNLDVENVISSITPQTLINAEYGGFLDDFMAAYPGVSLVRGEDGSVLEDIVTRSENGAIMKRTGLDFEIEYRLETEFGDFRLTNNTTYMLTSEGDVYFGGPSQDYAGFAGQPEYRSQFGVNYSVADLTVAWTTDVISDTAEDDYLDVADGNPQNFRYVSENHNPTYVVHNINVKYFTDYGTFSLGARNLFDKGVVYDDAGLWVDDTLYQQGHIGRNVQAGYRISF</sequence>
<dbReference type="Gene3D" id="2.40.170.20">
    <property type="entry name" value="TonB-dependent receptor, beta-barrel domain"/>
    <property type="match status" value="1"/>
</dbReference>
<dbReference type="SUPFAM" id="SSF56935">
    <property type="entry name" value="Porins"/>
    <property type="match status" value="1"/>
</dbReference>
<feature type="chain" id="PRO_5009209425" description="TonB-dependent receptor" evidence="10">
    <location>
        <begin position="33"/>
        <end position="885"/>
    </location>
</feature>
<feature type="domain" description="TonB-dependent receptor-like beta-barrel" evidence="11">
    <location>
        <begin position="347"/>
        <end position="849"/>
    </location>
</feature>
<feature type="domain" description="TonB-dependent receptor plug" evidence="12">
    <location>
        <begin position="56"/>
        <end position="169"/>
    </location>
</feature>
<evidence type="ECO:0000259" key="11">
    <source>
        <dbReference type="Pfam" id="PF00593"/>
    </source>
</evidence>
<evidence type="ECO:0008006" key="15">
    <source>
        <dbReference type="Google" id="ProtNLM"/>
    </source>
</evidence>
<accession>A0A1E7Z5P1</accession>
<keyword evidence="6 8" id="KW-0472">Membrane</keyword>
<dbReference type="InterPro" id="IPR037066">
    <property type="entry name" value="Plug_dom_sf"/>
</dbReference>
<dbReference type="Proteomes" id="UP000175691">
    <property type="component" value="Unassembled WGS sequence"/>
</dbReference>
<evidence type="ECO:0000256" key="4">
    <source>
        <dbReference type="ARBA" id="ARBA00022692"/>
    </source>
</evidence>
<evidence type="ECO:0000256" key="8">
    <source>
        <dbReference type="PROSITE-ProRule" id="PRU01360"/>
    </source>
</evidence>
<dbReference type="Pfam" id="PF07715">
    <property type="entry name" value="Plug"/>
    <property type="match status" value="1"/>
</dbReference>
<dbReference type="EMBL" id="MDHN01000041">
    <property type="protein sequence ID" value="OFC68873.1"/>
    <property type="molecule type" value="Genomic_DNA"/>
</dbReference>
<evidence type="ECO:0000256" key="9">
    <source>
        <dbReference type="RuleBase" id="RU003357"/>
    </source>
</evidence>
<keyword evidence="14" id="KW-1185">Reference proteome</keyword>
<dbReference type="PANTHER" id="PTHR47234">
    <property type="match status" value="1"/>
</dbReference>
<keyword evidence="4 8" id="KW-0812">Transmembrane</keyword>
<evidence type="ECO:0000256" key="1">
    <source>
        <dbReference type="ARBA" id="ARBA00004571"/>
    </source>
</evidence>
<dbReference type="PANTHER" id="PTHR47234:SF2">
    <property type="entry name" value="TONB-DEPENDENT RECEPTOR"/>
    <property type="match status" value="1"/>
</dbReference>
<dbReference type="InterPro" id="IPR012910">
    <property type="entry name" value="Plug_dom"/>
</dbReference>
<evidence type="ECO:0000313" key="14">
    <source>
        <dbReference type="Proteomes" id="UP000175691"/>
    </source>
</evidence>
<keyword evidence="2 8" id="KW-0813">Transport</keyword>
<dbReference type="InterPro" id="IPR000531">
    <property type="entry name" value="Beta-barrel_TonB"/>
</dbReference>
<dbReference type="InterPro" id="IPR039426">
    <property type="entry name" value="TonB-dep_rcpt-like"/>
</dbReference>
<name>A0A1E7Z5P1_9ALTE</name>
<protein>
    <recommendedName>
        <fullName evidence="15">TonB-dependent receptor</fullName>
    </recommendedName>
</protein>
<dbReference type="GO" id="GO:0009279">
    <property type="term" value="C:cell outer membrane"/>
    <property type="evidence" value="ECO:0007669"/>
    <property type="project" value="UniProtKB-SubCell"/>
</dbReference>
<dbReference type="OrthoDB" id="176248at2"/>
<evidence type="ECO:0000256" key="2">
    <source>
        <dbReference type="ARBA" id="ARBA00022448"/>
    </source>
</evidence>
<evidence type="ECO:0000259" key="12">
    <source>
        <dbReference type="Pfam" id="PF07715"/>
    </source>
</evidence>
<keyword evidence="5 9" id="KW-0798">TonB box</keyword>
<comment type="subcellular location">
    <subcellularLocation>
        <location evidence="1 8">Cell outer membrane</location>
        <topology evidence="1 8">Multi-pass membrane protein</topology>
    </subcellularLocation>
</comment>
<evidence type="ECO:0000256" key="5">
    <source>
        <dbReference type="ARBA" id="ARBA00023077"/>
    </source>
</evidence>
<evidence type="ECO:0000256" key="6">
    <source>
        <dbReference type="ARBA" id="ARBA00023136"/>
    </source>
</evidence>
<keyword evidence="7 8" id="KW-0998">Cell outer membrane</keyword>